<dbReference type="AlphaFoldDB" id="A0A4Q1RL03"/>
<dbReference type="Proteomes" id="UP000290106">
    <property type="component" value="Unassembled WGS sequence"/>
</dbReference>
<dbReference type="EMBL" id="SDKC01000001">
    <property type="protein sequence ID" value="RXS76428.1"/>
    <property type="molecule type" value="Genomic_DNA"/>
</dbReference>
<dbReference type="InterPro" id="IPR029028">
    <property type="entry name" value="Alpha/beta_knot_MTases"/>
</dbReference>
<feature type="domain" description="tRNA/rRNA methyltransferase SpoU type" evidence="3">
    <location>
        <begin position="100"/>
        <end position="238"/>
    </location>
</feature>
<dbReference type="SUPFAM" id="SSF75217">
    <property type="entry name" value="alpha/beta knot"/>
    <property type="match status" value="1"/>
</dbReference>
<dbReference type="Gene3D" id="3.40.1280.10">
    <property type="match status" value="1"/>
</dbReference>
<gene>
    <name evidence="4" type="ORF">ETP43_15275</name>
</gene>
<dbReference type="GO" id="GO:0032259">
    <property type="term" value="P:methylation"/>
    <property type="evidence" value="ECO:0007669"/>
    <property type="project" value="UniProtKB-KW"/>
</dbReference>
<keyword evidence="2 4" id="KW-0808">Transferase</keyword>
<dbReference type="GO" id="GO:0006396">
    <property type="term" value="P:RNA processing"/>
    <property type="evidence" value="ECO:0007669"/>
    <property type="project" value="InterPro"/>
</dbReference>
<keyword evidence="1 4" id="KW-0489">Methyltransferase</keyword>
<dbReference type="GO" id="GO:0008173">
    <property type="term" value="F:RNA methyltransferase activity"/>
    <property type="evidence" value="ECO:0007669"/>
    <property type="project" value="InterPro"/>
</dbReference>
<evidence type="ECO:0000256" key="1">
    <source>
        <dbReference type="ARBA" id="ARBA00022603"/>
    </source>
</evidence>
<dbReference type="InterPro" id="IPR029026">
    <property type="entry name" value="tRNA_m1G_MTases_N"/>
</dbReference>
<evidence type="ECO:0000313" key="5">
    <source>
        <dbReference type="Proteomes" id="UP000290106"/>
    </source>
</evidence>
<dbReference type="GO" id="GO:0003723">
    <property type="term" value="F:RNA binding"/>
    <property type="evidence" value="ECO:0007669"/>
    <property type="project" value="InterPro"/>
</dbReference>
<dbReference type="InterPro" id="IPR051259">
    <property type="entry name" value="rRNA_Methyltransferase"/>
</dbReference>
<evidence type="ECO:0000259" key="3">
    <source>
        <dbReference type="Pfam" id="PF00588"/>
    </source>
</evidence>
<accession>A0A4Q1RL03</accession>
<proteinExistence type="predicted"/>
<dbReference type="Pfam" id="PF00588">
    <property type="entry name" value="SpoU_methylase"/>
    <property type="match status" value="1"/>
</dbReference>
<keyword evidence="5" id="KW-1185">Reference proteome</keyword>
<name>A0A4Q1RL03_9FIRM</name>
<dbReference type="PANTHER" id="PTHR43191:SF2">
    <property type="entry name" value="RRNA METHYLTRANSFERASE 3, MITOCHONDRIAL"/>
    <property type="match status" value="1"/>
</dbReference>
<dbReference type="InterPro" id="IPR001537">
    <property type="entry name" value="SpoU_MeTrfase"/>
</dbReference>
<protein>
    <submittedName>
        <fullName evidence="4">TrmH family RNA methyltransferase</fullName>
    </submittedName>
</protein>
<evidence type="ECO:0000256" key="2">
    <source>
        <dbReference type="ARBA" id="ARBA00022679"/>
    </source>
</evidence>
<dbReference type="PANTHER" id="PTHR43191">
    <property type="entry name" value="RRNA METHYLTRANSFERASE 3"/>
    <property type="match status" value="1"/>
</dbReference>
<evidence type="ECO:0000313" key="4">
    <source>
        <dbReference type="EMBL" id="RXS76428.1"/>
    </source>
</evidence>
<comment type="caution">
    <text evidence="4">The sequence shown here is derived from an EMBL/GenBank/DDBJ whole genome shotgun (WGS) entry which is preliminary data.</text>
</comment>
<dbReference type="OrthoDB" id="9794400at2"/>
<reference evidence="4 5" key="1">
    <citation type="submission" date="2019-01" db="EMBL/GenBank/DDBJ databases">
        <title>Blautia sp. nov. KGMB01111 isolated human feces.</title>
        <authorList>
            <person name="Park J.-E."/>
            <person name="Kim J.-S."/>
            <person name="Park S.-H."/>
        </authorList>
    </citation>
    <scope>NUCLEOTIDE SEQUENCE [LARGE SCALE GENOMIC DNA]</scope>
    <source>
        <strain evidence="4 5">KGMB01111</strain>
    </source>
</reference>
<sequence>MNRDVPLKKYAKKMNHSYTFGAFPTIELLKNQPEHVLKVLLHPDMNSETQLEIITDLCNRHNIPIERAAKVVEKLRDKENIFAVGVFEKYTNQLDPTADHIVLVNPSDMGNMGTIIRTSIGFGIENLAIIEPGVDVFNPKVVRASMGSLFQLNFCYFPSFEAYKEQAGNRSLYPFMLKGAVPLQELQRDTTETYSLIFGNEATGLPDSFADEGQSVVIRHTDHIDSLNLALATGIGIYEFTK</sequence>
<organism evidence="4 5">
    <name type="scientific">Blautia faecicola</name>
    <dbReference type="NCBI Taxonomy" id="2509240"/>
    <lineage>
        <taxon>Bacteria</taxon>
        <taxon>Bacillati</taxon>
        <taxon>Bacillota</taxon>
        <taxon>Clostridia</taxon>
        <taxon>Lachnospirales</taxon>
        <taxon>Lachnospiraceae</taxon>
        <taxon>Blautia</taxon>
    </lineage>
</organism>
<dbReference type="RefSeq" id="WP_022171506.1">
    <property type="nucleotide sequence ID" value="NZ_DAWBJR010000007.1"/>
</dbReference>
<dbReference type="CDD" id="cd18082">
    <property type="entry name" value="SpoU-like_family"/>
    <property type="match status" value="1"/>
</dbReference>